<dbReference type="InterPro" id="IPR050904">
    <property type="entry name" value="Adhesion/Biosynth-related"/>
</dbReference>
<feature type="domain" description="FAS1" evidence="1">
    <location>
        <begin position="195"/>
        <end position="356"/>
    </location>
</feature>
<dbReference type="Pfam" id="PF02469">
    <property type="entry name" value="Fasciclin"/>
    <property type="match status" value="2"/>
</dbReference>
<accession>A0ABX3NM64</accession>
<dbReference type="SUPFAM" id="SSF82153">
    <property type="entry name" value="FAS1 domain"/>
    <property type="match status" value="2"/>
</dbReference>
<dbReference type="PANTHER" id="PTHR10900">
    <property type="entry name" value="PERIOSTIN-RELATED"/>
    <property type="match status" value="1"/>
</dbReference>
<organism evidence="2 3">
    <name type="scientific">Niastella koreensis</name>
    <dbReference type="NCBI Taxonomy" id="354356"/>
    <lineage>
        <taxon>Bacteria</taxon>
        <taxon>Pseudomonadati</taxon>
        <taxon>Bacteroidota</taxon>
        <taxon>Chitinophagia</taxon>
        <taxon>Chitinophagales</taxon>
        <taxon>Chitinophagaceae</taxon>
        <taxon>Niastella</taxon>
    </lineage>
</organism>
<feature type="domain" description="FAS1" evidence="1">
    <location>
        <begin position="53"/>
        <end position="191"/>
    </location>
</feature>
<comment type="caution">
    <text evidence="2">The sequence shown here is derived from an EMBL/GenBank/DDBJ whole genome shotgun (WGS) entry which is preliminary data.</text>
</comment>
<evidence type="ECO:0000313" key="3">
    <source>
        <dbReference type="Proteomes" id="UP000192277"/>
    </source>
</evidence>
<proteinExistence type="predicted"/>
<protein>
    <recommendedName>
        <fullName evidence="1">FAS1 domain-containing protein</fullName>
    </recommendedName>
</protein>
<name>A0ABX3NM64_9BACT</name>
<sequence>MNKTPFTNKLPTKPAYMKKLIKPLATAIVFTLILVGLSQCKKLNIATLTTDDTNLVGYLQKYPDTYSEFIKVLEKSGTASYMNAYGTYTLFAPTNDAMKSYLQEIGKTSIDEISVDDLKTMVKYHVLGDTISTPSFTDGKLPVPTMHGEYLITSVNNENGVSRYIVNRRAIILQPNIHTGNGILHSIDHVLIPSSKTLYQKLKENNNYSLFVEALDATGVGAAIQKLTYKNDTTPNWYTVLAQSNAVFAAQNIFTLNDLKAKYTKPGANITDPKDSLNMYMAYHILTGLKFTADLVMSPSHETLVPQEVITTVLKGENVLVNYETTNGVTDSALVNRPYSDIACINGVLHDLNNNLYIKVRYPTAVYWDVCEQPEIMKLTSIFRKGGKSVTFQVGDLKDVTWPAGTVDYLCNNPGAKDLFYWNDRLGLSYLKTTAGQMNWIEFTTPLIIKGRYKVWVCWRSNNANTGLGMQTWVDGVLLPRTFSFGDYNYGKTLTEDQVRAQGWKRYYVGASTADHMASKLLGTVEILTTGRHKIRFVTTEVSPKTSASWLDMIHFIPETQDQYSPKFATDGSLVY</sequence>
<dbReference type="EMBL" id="LWBO01000084">
    <property type="protein sequence ID" value="OQP39198.1"/>
    <property type="molecule type" value="Genomic_DNA"/>
</dbReference>
<gene>
    <name evidence="2" type="ORF">A4D02_17890</name>
</gene>
<dbReference type="SMART" id="SM00554">
    <property type="entry name" value="FAS1"/>
    <property type="match status" value="2"/>
</dbReference>
<dbReference type="PROSITE" id="PS50213">
    <property type="entry name" value="FAS1"/>
    <property type="match status" value="2"/>
</dbReference>
<keyword evidence="3" id="KW-1185">Reference proteome</keyword>
<dbReference type="Proteomes" id="UP000192277">
    <property type="component" value="Unassembled WGS sequence"/>
</dbReference>
<evidence type="ECO:0000313" key="2">
    <source>
        <dbReference type="EMBL" id="OQP39198.1"/>
    </source>
</evidence>
<evidence type="ECO:0000259" key="1">
    <source>
        <dbReference type="PROSITE" id="PS50213"/>
    </source>
</evidence>
<reference evidence="2 3" key="1">
    <citation type="submission" date="2016-04" db="EMBL/GenBank/DDBJ databases">
        <authorList>
            <person name="Chen L."/>
            <person name="Zhuang W."/>
            <person name="Wang G."/>
        </authorList>
    </citation>
    <scope>NUCLEOTIDE SEQUENCE [LARGE SCALE GENOMIC DNA]</scope>
    <source>
        <strain evidence="3">GR20</strain>
    </source>
</reference>
<dbReference type="PANTHER" id="PTHR10900:SF77">
    <property type="entry name" value="FI19380P1"/>
    <property type="match status" value="1"/>
</dbReference>
<dbReference type="InterPro" id="IPR036378">
    <property type="entry name" value="FAS1_dom_sf"/>
</dbReference>
<dbReference type="Gene3D" id="2.30.180.10">
    <property type="entry name" value="FAS1 domain"/>
    <property type="match status" value="2"/>
</dbReference>
<dbReference type="InterPro" id="IPR000782">
    <property type="entry name" value="FAS1_domain"/>
</dbReference>